<sequence length="252" mass="27755">MLGRAGKLAEAFRAVNVARLCPQGQTAVLDAACSSSSTAYCASQRLFSSSLTTTTGGTNAESMTAVTKSLLLDTLNLMRRFEKVGLTRAQAEQVTELLTETICMNKVKITEQFVSKAALERAILEQESRIAGFKGEVAKSQELHLASLSRDTERLTNSLEKMRAEIKYEVDKLSSSQRLDLNLEKGRMRDELQALRDKSNEMEIKMDRETNALKAAVEQSKNEVLRYSLSLILALVAAGLTAARVLPDFSKK</sequence>
<evidence type="ECO:0000256" key="7">
    <source>
        <dbReference type="ARBA" id="ARBA00023136"/>
    </source>
</evidence>
<dbReference type="PANTHER" id="PTHR14360:SF1">
    <property type="entry name" value="PROTEIN FMP32, MITOCHONDRIAL"/>
    <property type="match status" value="1"/>
</dbReference>
<evidence type="ECO:0000256" key="6">
    <source>
        <dbReference type="ARBA" id="ARBA00023128"/>
    </source>
</evidence>
<proteinExistence type="predicted"/>
<dbReference type="GO" id="GO:0005739">
    <property type="term" value="C:mitochondrion"/>
    <property type="evidence" value="ECO:0007669"/>
    <property type="project" value="UniProtKB-SubCell"/>
</dbReference>
<keyword evidence="6" id="KW-0496">Mitochondrion</keyword>
<evidence type="ECO:0008006" key="12">
    <source>
        <dbReference type="Google" id="ProtNLM"/>
    </source>
</evidence>
<evidence type="ECO:0000256" key="8">
    <source>
        <dbReference type="SAM" id="Coils"/>
    </source>
</evidence>
<gene>
    <name evidence="10" type="ORF">CVIRNUC_003884</name>
</gene>
<evidence type="ECO:0000256" key="9">
    <source>
        <dbReference type="SAM" id="Phobius"/>
    </source>
</evidence>
<keyword evidence="3 9" id="KW-0812">Transmembrane</keyword>
<evidence type="ECO:0000256" key="1">
    <source>
        <dbReference type="ARBA" id="ARBA00004173"/>
    </source>
</evidence>
<evidence type="ECO:0000256" key="3">
    <source>
        <dbReference type="ARBA" id="ARBA00022692"/>
    </source>
</evidence>
<evidence type="ECO:0000256" key="2">
    <source>
        <dbReference type="ARBA" id="ARBA00004370"/>
    </source>
</evidence>
<feature type="transmembrane region" description="Helical" evidence="9">
    <location>
        <begin position="227"/>
        <end position="246"/>
    </location>
</feature>
<accession>A0AAV1I454</accession>
<evidence type="ECO:0000313" key="10">
    <source>
        <dbReference type="EMBL" id="CAK0771669.1"/>
    </source>
</evidence>
<comment type="caution">
    <text evidence="10">The sequence shown here is derived from an EMBL/GenBank/DDBJ whole genome shotgun (WGS) entry which is preliminary data.</text>
</comment>
<dbReference type="Gene3D" id="1.20.5.340">
    <property type="match status" value="1"/>
</dbReference>
<feature type="coiled-coil region" evidence="8">
    <location>
        <begin position="145"/>
        <end position="219"/>
    </location>
</feature>
<keyword evidence="5 8" id="KW-0175">Coiled coil</keyword>
<protein>
    <recommendedName>
        <fullName evidence="12">Mitochondrial calcium uniporter regulator 1</fullName>
    </recommendedName>
</protein>
<dbReference type="EMBL" id="CAUYUE010000005">
    <property type="protein sequence ID" value="CAK0771669.1"/>
    <property type="molecule type" value="Genomic_DNA"/>
</dbReference>
<name>A0AAV1I454_9CHLO</name>
<keyword evidence="4 9" id="KW-1133">Transmembrane helix</keyword>
<organism evidence="10 11">
    <name type="scientific">Coccomyxa viridis</name>
    <dbReference type="NCBI Taxonomy" id="1274662"/>
    <lineage>
        <taxon>Eukaryota</taxon>
        <taxon>Viridiplantae</taxon>
        <taxon>Chlorophyta</taxon>
        <taxon>core chlorophytes</taxon>
        <taxon>Trebouxiophyceae</taxon>
        <taxon>Trebouxiophyceae incertae sedis</taxon>
        <taxon>Coccomyxaceae</taxon>
        <taxon>Coccomyxa</taxon>
    </lineage>
</organism>
<evidence type="ECO:0000256" key="5">
    <source>
        <dbReference type="ARBA" id="ARBA00023054"/>
    </source>
</evidence>
<dbReference type="Proteomes" id="UP001314263">
    <property type="component" value="Unassembled WGS sequence"/>
</dbReference>
<dbReference type="InterPro" id="IPR024461">
    <property type="entry name" value="CCDC90-like"/>
</dbReference>
<dbReference type="Pfam" id="PF07798">
    <property type="entry name" value="CCDC90-like"/>
    <property type="match status" value="1"/>
</dbReference>
<evidence type="ECO:0000256" key="4">
    <source>
        <dbReference type="ARBA" id="ARBA00022989"/>
    </source>
</evidence>
<dbReference type="AlphaFoldDB" id="A0AAV1I454"/>
<comment type="subcellular location">
    <subcellularLocation>
        <location evidence="2">Membrane</location>
    </subcellularLocation>
    <subcellularLocation>
        <location evidence="1">Mitochondrion</location>
    </subcellularLocation>
</comment>
<reference evidence="10 11" key="1">
    <citation type="submission" date="2023-10" db="EMBL/GenBank/DDBJ databases">
        <authorList>
            <person name="Maclean D."/>
            <person name="Macfadyen A."/>
        </authorList>
    </citation>
    <scope>NUCLEOTIDE SEQUENCE [LARGE SCALE GENOMIC DNA]</scope>
</reference>
<keyword evidence="11" id="KW-1185">Reference proteome</keyword>
<dbReference type="GO" id="GO:0016020">
    <property type="term" value="C:membrane"/>
    <property type="evidence" value="ECO:0007669"/>
    <property type="project" value="UniProtKB-SubCell"/>
</dbReference>
<evidence type="ECO:0000313" key="11">
    <source>
        <dbReference type="Proteomes" id="UP001314263"/>
    </source>
</evidence>
<dbReference type="PANTHER" id="PTHR14360">
    <property type="entry name" value="PROTEIN FMP32, MITOCHONDRIAL"/>
    <property type="match status" value="1"/>
</dbReference>
<keyword evidence="7 9" id="KW-0472">Membrane</keyword>